<organism evidence="2 3">
    <name type="scientific">Aldrovandia affinis</name>
    <dbReference type="NCBI Taxonomy" id="143900"/>
    <lineage>
        <taxon>Eukaryota</taxon>
        <taxon>Metazoa</taxon>
        <taxon>Chordata</taxon>
        <taxon>Craniata</taxon>
        <taxon>Vertebrata</taxon>
        <taxon>Euteleostomi</taxon>
        <taxon>Actinopterygii</taxon>
        <taxon>Neopterygii</taxon>
        <taxon>Teleostei</taxon>
        <taxon>Notacanthiformes</taxon>
        <taxon>Halosauridae</taxon>
        <taxon>Aldrovandia</taxon>
    </lineage>
</organism>
<dbReference type="Proteomes" id="UP001221898">
    <property type="component" value="Unassembled WGS sequence"/>
</dbReference>
<dbReference type="AlphaFoldDB" id="A0AAD7RKB5"/>
<reference evidence="2" key="1">
    <citation type="journal article" date="2023" name="Science">
        <title>Genome structures resolve the early diversification of teleost fishes.</title>
        <authorList>
            <person name="Parey E."/>
            <person name="Louis A."/>
            <person name="Montfort J."/>
            <person name="Bouchez O."/>
            <person name="Roques C."/>
            <person name="Iampietro C."/>
            <person name="Lluch J."/>
            <person name="Castinel A."/>
            <person name="Donnadieu C."/>
            <person name="Desvignes T."/>
            <person name="Floi Bucao C."/>
            <person name="Jouanno E."/>
            <person name="Wen M."/>
            <person name="Mejri S."/>
            <person name="Dirks R."/>
            <person name="Jansen H."/>
            <person name="Henkel C."/>
            <person name="Chen W.J."/>
            <person name="Zahm M."/>
            <person name="Cabau C."/>
            <person name="Klopp C."/>
            <person name="Thompson A.W."/>
            <person name="Robinson-Rechavi M."/>
            <person name="Braasch I."/>
            <person name="Lecointre G."/>
            <person name="Bobe J."/>
            <person name="Postlethwait J.H."/>
            <person name="Berthelot C."/>
            <person name="Roest Crollius H."/>
            <person name="Guiguen Y."/>
        </authorList>
    </citation>
    <scope>NUCLEOTIDE SEQUENCE</scope>
    <source>
        <strain evidence="2">NC1722</strain>
    </source>
</reference>
<feature type="compositionally biased region" description="Basic and acidic residues" evidence="1">
    <location>
        <begin position="50"/>
        <end position="61"/>
    </location>
</feature>
<evidence type="ECO:0000313" key="2">
    <source>
        <dbReference type="EMBL" id="KAJ8385712.1"/>
    </source>
</evidence>
<accession>A0AAD7RKB5</accession>
<name>A0AAD7RKB5_9TELE</name>
<evidence type="ECO:0000256" key="1">
    <source>
        <dbReference type="SAM" id="MobiDB-lite"/>
    </source>
</evidence>
<dbReference type="EMBL" id="JAINUG010000243">
    <property type="protein sequence ID" value="KAJ8385712.1"/>
    <property type="molecule type" value="Genomic_DNA"/>
</dbReference>
<evidence type="ECO:0000313" key="3">
    <source>
        <dbReference type="Proteomes" id="UP001221898"/>
    </source>
</evidence>
<sequence length="124" mass="13830">MRSHTFTAFYLTAVDKGQRSPTKQVCRQRGIGQQGRHSQCKVNVKVSKTGVERSQKSERPRIHGQQGAEVAPHLRSRADVEGPGCQSLEFRADACLFAPSVSHGRRENKEAAERLFQNLSSRPT</sequence>
<keyword evidence="3" id="KW-1185">Reference proteome</keyword>
<comment type="caution">
    <text evidence="2">The sequence shown here is derived from an EMBL/GenBank/DDBJ whole genome shotgun (WGS) entry which is preliminary data.</text>
</comment>
<gene>
    <name evidence="2" type="ORF">AAFF_G00183120</name>
</gene>
<feature type="region of interest" description="Disordered" evidence="1">
    <location>
        <begin position="47"/>
        <end position="78"/>
    </location>
</feature>
<protein>
    <submittedName>
        <fullName evidence="2">Uncharacterized protein</fullName>
    </submittedName>
</protein>
<proteinExistence type="predicted"/>